<evidence type="ECO:0000256" key="1">
    <source>
        <dbReference type="SAM" id="MobiDB-lite"/>
    </source>
</evidence>
<reference evidence="5" key="1">
    <citation type="submission" date="2016-06" db="UniProtKB">
        <authorList>
            <consortium name="WormBaseParasite"/>
        </authorList>
    </citation>
    <scope>IDENTIFICATION</scope>
</reference>
<dbReference type="WBParaSite" id="ECPE_0001254801-mRNA-1">
    <property type="protein sequence ID" value="ECPE_0001254801-mRNA-1"/>
    <property type="gene ID" value="ECPE_0001254801"/>
</dbReference>
<dbReference type="PANTHER" id="PTHR24006">
    <property type="entry name" value="UBIQUITIN CARBOXYL-TERMINAL HYDROLASE"/>
    <property type="match status" value="1"/>
</dbReference>
<dbReference type="SUPFAM" id="SSF54001">
    <property type="entry name" value="Cysteine proteinases"/>
    <property type="match status" value="1"/>
</dbReference>
<dbReference type="GO" id="GO:0016579">
    <property type="term" value="P:protein deubiquitination"/>
    <property type="evidence" value="ECO:0007669"/>
    <property type="project" value="InterPro"/>
</dbReference>
<dbReference type="FunFam" id="3.90.70.10:FF:000022">
    <property type="entry name" value="Ubiquitin carboxyl-terminal hydrolase 24"/>
    <property type="match status" value="1"/>
</dbReference>
<dbReference type="InterPro" id="IPR001394">
    <property type="entry name" value="Peptidase_C19_UCH"/>
</dbReference>
<dbReference type="PROSITE" id="PS50235">
    <property type="entry name" value="USP_3"/>
    <property type="match status" value="1"/>
</dbReference>
<evidence type="ECO:0000313" key="5">
    <source>
        <dbReference type="WBParaSite" id="ECPE_0001254801-mRNA-1"/>
    </source>
</evidence>
<feature type="compositionally biased region" description="Polar residues" evidence="1">
    <location>
        <begin position="351"/>
        <end position="360"/>
    </location>
</feature>
<keyword evidence="4" id="KW-1185">Reference proteome</keyword>
<name>A0A183AZX7_9TREM</name>
<dbReference type="PANTHER" id="PTHR24006:SF943">
    <property type="entry name" value="UBIQUITIN CARBOXYL-TERMINAL HYDROLASE PUF"/>
    <property type="match status" value="1"/>
</dbReference>
<dbReference type="InterPro" id="IPR018200">
    <property type="entry name" value="USP_CS"/>
</dbReference>
<reference evidence="3 4" key="2">
    <citation type="submission" date="2018-11" db="EMBL/GenBank/DDBJ databases">
        <authorList>
            <consortium name="Pathogen Informatics"/>
        </authorList>
    </citation>
    <scope>NUCLEOTIDE SEQUENCE [LARGE SCALE GENOMIC DNA]</scope>
    <source>
        <strain evidence="3 4">Egypt</strain>
    </source>
</reference>
<feature type="region of interest" description="Disordered" evidence="1">
    <location>
        <begin position="390"/>
        <end position="418"/>
    </location>
</feature>
<dbReference type="PROSITE" id="PS00973">
    <property type="entry name" value="USP_2"/>
    <property type="match status" value="1"/>
</dbReference>
<dbReference type="Proteomes" id="UP000272942">
    <property type="component" value="Unassembled WGS sequence"/>
</dbReference>
<dbReference type="AlphaFoldDB" id="A0A183AZX7"/>
<dbReference type="EMBL" id="UZAN01053003">
    <property type="protein sequence ID" value="VDP89784.1"/>
    <property type="molecule type" value="Genomic_DNA"/>
</dbReference>
<gene>
    <name evidence="3" type="ORF">ECPE_LOCUS12512</name>
</gene>
<dbReference type="GO" id="GO:0004843">
    <property type="term" value="F:cysteine-type deubiquitinase activity"/>
    <property type="evidence" value="ECO:0007669"/>
    <property type="project" value="InterPro"/>
</dbReference>
<evidence type="ECO:0000313" key="4">
    <source>
        <dbReference type="Proteomes" id="UP000272942"/>
    </source>
</evidence>
<evidence type="ECO:0000313" key="3">
    <source>
        <dbReference type="EMBL" id="VDP89784.1"/>
    </source>
</evidence>
<evidence type="ECO:0000259" key="2">
    <source>
        <dbReference type="PROSITE" id="PS50235"/>
    </source>
</evidence>
<dbReference type="InterPro" id="IPR038765">
    <property type="entry name" value="Papain-like_cys_pep_sf"/>
</dbReference>
<proteinExistence type="predicted"/>
<dbReference type="OrthoDB" id="6285836at2759"/>
<dbReference type="Gene3D" id="3.90.70.10">
    <property type="entry name" value="Cysteine proteinases"/>
    <property type="match status" value="1"/>
</dbReference>
<organism evidence="5">
    <name type="scientific">Echinostoma caproni</name>
    <dbReference type="NCBI Taxonomy" id="27848"/>
    <lineage>
        <taxon>Eukaryota</taxon>
        <taxon>Metazoa</taxon>
        <taxon>Spiralia</taxon>
        <taxon>Lophotrochozoa</taxon>
        <taxon>Platyhelminthes</taxon>
        <taxon>Trematoda</taxon>
        <taxon>Digenea</taxon>
        <taxon>Plagiorchiida</taxon>
        <taxon>Echinostomata</taxon>
        <taxon>Echinostomatoidea</taxon>
        <taxon>Echinostomatidae</taxon>
        <taxon>Echinostoma</taxon>
    </lineage>
</organism>
<protein>
    <submittedName>
        <fullName evidence="5">USP domain-containing protein</fullName>
    </submittedName>
</protein>
<dbReference type="Pfam" id="PF00443">
    <property type="entry name" value="UCH"/>
    <property type="match status" value="1"/>
</dbReference>
<sequence length="758" mass="86035">MFGFLLESQLEYYDPSGFWKSFRPWDTSEAVNPREQQDAFDFFQALIDQLDEELKKLKREPFFQAIYQGIFLDSKFCDECEHRYDREEVFSAINLAVRVHDLQEALNQFVRGEVLDGDNAYYCERCRMKRRTVKRMSVHTLPPVLCLHLKRFDFDWDRQVPIKFSDHFTFPRQLDMSPYMADSVQKLRPEAFFSPSSSTSSLLQREARVGIASMMKKQFHLSDNELSEDVSRGSVSAEQECRELPRTSALPNIQLPDQQLADGVIEQPSFGLDAPSNVHSTVSPLKKAPTSGLLAPTYASTTTQHLYRLVGIIVHSGQANSGHYYAFIKDRGRAEGGTLFKASECRRAKTPRNSNRSSPDATDPTEVSGVLRRTSASPLELGYHSMGMKKQSSLGGSIPSADSRDTTATDPGSDGRWYRFNDTSVEPVELDDALLEHECFGGSYKVSSSDGRSTERRTRYWSAYMLFYERVDLNYAALRQSLMTKRSVPVDESHATRSPIYECSVPSLITDNLLSVSPKSERILDTQLSISLESVTRSFGATQGTLEDELDSQTPSARTDNILSCRMPKRIASQIWSENWAFLRDRNIFSKDYFHAIRGLCEGILLDSSSLRHEPQRGVIGTRLLSHFIFHTFLCLHPRTKLSIEGCLADAQSASSSAVRDMAAQINSEWLELLVRLASTSPKACRWLMHFLYTSPSQPCLAFMLLAPKPATRQQLANTLLTILRTFYSFRETNIVSFLLLFLFYMHSENPSRPILRS</sequence>
<feature type="domain" description="USP" evidence="2">
    <location>
        <begin position="1"/>
        <end position="471"/>
    </location>
</feature>
<dbReference type="GO" id="GO:0005634">
    <property type="term" value="C:nucleus"/>
    <property type="evidence" value="ECO:0007669"/>
    <property type="project" value="TreeGrafter"/>
</dbReference>
<feature type="region of interest" description="Disordered" evidence="1">
    <location>
        <begin position="342"/>
        <end position="373"/>
    </location>
</feature>
<dbReference type="InterPro" id="IPR028889">
    <property type="entry name" value="USP"/>
</dbReference>
<accession>A0A183AZX7</accession>
<dbReference type="InterPro" id="IPR050164">
    <property type="entry name" value="Peptidase_C19"/>
</dbReference>
<dbReference type="GO" id="GO:0005829">
    <property type="term" value="C:cytosol"/>
    <property type="evidence" value="ECO:0007669"/>
    <property type="project" value="TreeGrafter"/>
</dbReference>